<name>A0A4Z1P3V9_9PEZI</name>
<sequence>MPSLLSLLVASLSLASISISQAVPKPSPTLHGQVGPAAFNFQELLEALPEESLHAALHKHLDGKFTDGAFEHDRDAVYAVHDEDAPTATKVLAEAALDLIRRQNSNSTAVAATSSVPLTSTTRTTDGSTVVAPATSVSTTATTPAPVIVTSLTLTTTDSAGSATVVTTSAVVAASVSKEVTVTTTDSSGSTVTQATSVAAQVVTSNGQPTTVTASTVNIAAPQTISTTDNAGNSVVLTGAVAGATLTATDARGSTFITTYTPGGGVVQSLVLETTYLPDGQLTTITSFAVVEQQTATASAASASSSPKLQNGADSMKSRGMGAEAVVMMGGALGMALLL</sequence>
<organism evidence="2 3">
    <name type="scientific">Venturia nashicola</name>
    <dbReference type="NCBI Taxonomy" id="86259"/>
    <lineage>
        <taxon>Eukaryota</taxon>
        <taxon>Fungi</taxon>
        <taxon>Dikarya</taxon>
        <taxon>Ascomycota</taxon>
        <taxon>Pezizomycotina</taxon>
        <taxon>Dothideomycetes</taxon>
        <taxon>Pleosporomycetidae</taxon>
        <taxon>Venturiales</taxon>
        <taxon>Venturiaceae</taxon>
        <taxon>Venturia</taxon>
    </lineage>
</organism>
<evidence type="ECO:0000313" key="2">
    <source>
        <dbReference type="EMBL" id="TID18750.1"/>
    </source>
</evidence>
<dbReference type="EMBL" id="SNSC02000013">
    <property type="protein sequence ID" value="TID18750.1"/>
    <property type="molecule type" value="Genomic_DNA"/>
</dbReference>
<gene>
    <name evidence="2" type="ORF">E6O75_ATG05871</name>
</gene>
<accession>A0A4Z1P3V9</accession>
<keyword evidence="3" id="KW-1185">Reference proteome</keyword>
<evidence type="ECO:0000313" key="3">
    <source>
        <dbReference type="Proteomes" id="UP000298493"/>
    </source>
</evidence>
<dbReference type="STRING" id="86259.A0A4Z1P3V9"/>
<keyword evidence="1" id="KW-0732">Signal</keyword>
<dbReference type="Proteomes" id="UP000298493">
    <property type="component" value="Unassembled WGS sequence"/>
</dbReference>
<protein>
    <submittedName>
        <fullName evidence="2">Uncharacterized protein</fullName>
    </submittedName>
</protein>
<comment type="caution">
    <text evidence="2">The sequence shown here is derived from an EMBL/GenBank/DDBJ whole genome shotgun (WGS) entry which is preliminary data.</text>
</comment>
<feature type="signal peptide" evidence="1">
    <location>
        <begin position="1"/>
        <end position="22"/>
    </location>
</feature>
<reference evidence="2 3" key="1">
    <citation type="submission" date="2019-04" db="EMBL/GenBank/DDBJ databases">
        <title>High contiguity whole genome sequence and gene annotation resource for two Venturia nashicola isolates.</title>
        <authorList>
            <person name="Prokchorchik M."/>
            <person name="Won K."/>
            <person name="Lee Y."/>
            <person name="Choi E.D."/>
            <person name="Segonzac C."/>
            <person name="Sohn K.H."/>
        </authorList>
    </citation>
    <scope>NUCLEOTIDE SEQUENCE [LARGE SCALE GENOMIC DNA]</scope>
    <source>
        <strain evidence="2 3">PRI2</strain>
    </source>
</reference>
<evidence type="ECO:0000256" key="1">
    <source>
        <dbReference type="SAM" id="SignalP"/>
    </source>
</evidence>
<dbReference type="AlphaFoldDB" id="A0A4Z1P3V9"/>
<feature type="chain" id="PRO_5021493021" evidence="1">
    <location>
        <begin position="23"/>
        <end position="339"/>
    </location>
</feature>
<proteinExistence type="predicted"/>